<evidence type="ECO:0000256" key="1">
    <source>
        <dbReference type="ARBA" id="ARBA00007637"/>
    </source>
</evidence>
<comment type="similarity">
    <text evidence="1">Belongs to the NAD(P)-dependent epimerase/dehydratase family.</text>
</comment>
<dbReference type="PANTHER" id="PTHR43000">
    <property type="entry name" value="DTDP-D-GLUCOSE 4,6-DEHYDRATASE-RELATED"/>
    <property type="match status" value="1"/>
</dbReference>
<dbReference type="STRING" id="1798481.A2678_02835"/>
<dbReference type="EMBL" id="MFKU01000008">
    <property type="protein sequence ID" value="OGG48788.1"/>
    <property type="molecule type" value="Genomic_DNA"/>
</dbReference>
<protein>
    <recommendedName>
        <fullName evidence="2">NAD-dependent epimerase/dehydratase domain-containing protein</fullName>
    </recommendedName>
</protein>
<dbReference type="InterPro" id="IPR036291">
    <property type="entry name" value="NAD(P)-bd_dom_sf"/>
</dbReference>
<feature type="domain" description="NAD-dependent epimerase/dehydratase" evidence="2">
    <location>
        <begin position="8"/>
        <end position="242"/>
    </location>
</feature>
<name>A0A1F6CI33_9BACT</name>
<dbReference type="SUPFAM" id="SSF51735">
    <property type="entry name" value="NAD(P)-binding Rossmann-fold domains"/>
    <property type="match status" value="1"/>
</dbReference>
<reference evidence="3 4" key="1">
    <citation type="journal article" date="2016" name="Nat. Commun.">
        <title>Thousands of microbial genomes shed light on interconnected biogeochemical processes in an aquifer system.</title>
        <authorList>
            <person name="Anantharaman K."/>
            <person name="Brown C.T."/>
            <person name="Hug L.A."/>
            <person name="Sharon I."/>
            <person name="Castelle C.J."/>
            <person name="Probst A.J."/>
            <person name="Thomas B.C."/>
            <person name="Singh A."/>
            <person name="Wilkins M.J."/>
            <person name="Karaoz U."/>
            <person name="Brodie E.L."/>
            <person name="Williams K.H."/>
            <person name="Hubbard S.S."/>
            <person name="Banfield J.F."/>
        </authorList>
    </citation>
    <scope>NUCLEOTIDE SEQUENCE [LARGE SCALE GENOMIC DNA]</scope>
</reference>
<dbReference type="Gene3D" id="3.90.25.10">
    <property type="entry name" value="UDP-galactose 4-epimerase, domain 1"/>
    <property type="match status" value="1"/>
</dbReference>
<dbReference type="AlphaFoldDB" id="A0A1F6CI33"/>
<organism evidence="3 4">
    <name type="scientific">Candidatus Kaiserbacteria bacterium RIFCSPHIGHO2_01_FULL_53_31</name>
    <dbReference type="NCBI Taxonomy" id="1798481"/>
    <lineage>
        <taxon>Bacteria</taxon>
        <taxon>Candidatus Kaiseribacteriota</taxon>
    </lineage>
</organism>
<evidence type="ECO:0000313" key="3">
    <source>
        <dbReference type="EMBL" id="OGG48788.1"/>
    </source>
</evidence>
<dbReference type="Pfam" id="PF01370">
    <property type="entry name" value="Epimerase"/>
    <property type="match status" value="1"/>
</dbReference>
<sequence>MNKLNKKVVVTGGAGFIGSHLAAALLGEGYMVAVVDNLSGGKREKVPEGASFFEQDINDTKALTSIMAGAEFVFHLAALPRVQYSMEHPIETNKANVDGTISVLKVAQDVGVVRVIYSASSSAYGDQEIMPLTEDMPAHPKSPYGLQKYIGELYCRLFSEVYGLPTVSLRYFNVYGPGASAEGAYALVIAKFLRQRTQGQSMTITGDGTQTRDFTHVRDVVRANLLAAESDRVGKGEVINIGAGHNVSVNRVAELIGGSTERVAARLEPHDTLADNQKAKELLGWEPSVRFEDGIAELKQLHNV</sequence>
<dbReference type="Gene3D" id="3.40.50.720">
    <property type="entry name" value="NAD(P)-binding Rossmann-like Domain"/>
    <property type="match status" value="1"/>
</dbReference>
<evidence type="ECO:0000313" key="4">
    <source>
        <dbReference type="Proteomes" id="UP000178815"/>
    </source>
</evidence>
<gene>
    <name evidence="3" type="ORF">A2678_02835</name>
</gene>
<evidence type="ECO:0000259" key="2">
    <source>
        <dbReference type="Pfam" id="PF01370"/>
    </source>
</evidence>
<accession>A0A1F6CI33</accession>
<comment type="caution">
    <text evidence="3">The sequence shown here is derived from an EMBL/GenBank/DDBJ whole genome shotgun (WGS) entry which is preliminary data.</text>
</comment>
<dbReference type="InterPro" id="IPR001509">
    <property type="entry name" value="Epimerase_deHydtase"/>
</dbReference>
<dbReference type="Proteomes" id="UP000178815">
    <property type="component" value="Unassembled WGS sequence"/>
</dbReference>
<proteinExistence type="inferred from homology"/>